<dbReference type="EMBL" id="KZ303505">
    <property type="protein sequence ID" value="PIA15634.1"/>
    <property type="molecule type" value="Genomic_DNA"/>
</dbReference>
<dbReference type="Pfam" id="PF00582">
    <property type="entry name" value="Usp"/>
    <property type="match status" value="1"/>
</dbReference>
<dbReference type="AlphaFoldDB" id="A0A2G5B9F0"/>
<feature type="domain" description="UspA" evidence="1">
    <location>
        <begin position="4"/>
        <end position="141"/>
    </location>
</feature>
<sequence>QRLVAVCIKDNVQAEYVAGWVLQNELVLGRDNVVLINVRAAANSIIGDLTLSNSAKDDAERTRSHALLRKHADPIKQEGFPIKGVSIRGVDIRGELVRKLIELKCDLVVVGNGHTRSVRERLMGCKASYLLDYSPCPVLVV</sequence>
<evidence type="ECO:0000259" key="1">
    <source>
        <dbReference type="Pfam" id="PF00582"/>
    </source>
</evidence>
<dbReference type="STRING" id="763665.A0A2G5B9F0"/>
<evidence type="ECO:0000313" key="3">
    <source>
        <dbReference type="Proteomes" id="UP000242474"/>
    </source>
</evidence>
<dbReference type="InterPro" id="IPR014729">
    <property type="entry name" value="Rossmann-like_a/b/a_fold"/>
</dbReference>
<keyword evidence="3" id="KW-1185">Reference proteome</keyword>
<feature type="non-terminal residue" evidence="2">
    <location>
        <position position="141"/>
    </location>
</feature>
<dbReference type="OrthoDB" id="843225at2759"/>
<dbReference type="InterPro" id="IPR006015">
    <property type="entry name" value="Universal_stress_UspA"/>
</dbReference>
<gene>
    <name evidence="2" type="ORF">COEREDRAFT_24314</name>
</gene>
<accession>A0A2G5B9F0</accession>
<dbReference type="SUPFAM" id="SSF52402">
    <property type="entry name" value="Adenine nucleotide alpha hydrolases-like"/>
    <property type="match status" value="1"/>
</dbReference>
<dbReference type="InterPro" id="IPR006016">
    <property type="entry name" value="UspA"/>
</dbReference>
<organism evidence="2 3">
    <name type="scientific">Coemansia reversa (strain ATCC 12441 / NRRL 1564)</name>
    <dbReference type="NCBI Taxonomy" id="763665"/>
    <lineage>
        <taxon>Eukaryota</taxon>
        <taxon>Fungi</taxon>
        <taxon>Fungi incertae sedis</taxon>
        <taxon>Zoopagomycota</taxon>
        <taxon>Kickxellomycotina</taxon>
        <taxon>Kickxellomycetes</taxon>
        <taxon>Kickxellales</taxon>
        <taxon>Kickxellaceae</taxon>
        <taxon>Coemansia</taxon>
    </lineage>
</organism>
<feature type="non-terminal residue" evidence="2">
    <location>
        <position position="1"/>
    </location>
</feature>
<dbReference type="Proteomes" id="UP000242474">
    <property type="component" value="Unassembled WGS sequence"/>
</dbReference>
<evidence type="ECO:0000313" key="2">
    <source>
        <dbReference type="EMBL" id="PIA15634.1"/>
    </source>
</evidence>
<name>A0A2G5B9F0_COERN</name>
<dbReference type="Gene3D" id="3.40.50.620">
    <property type="entry name" value="HUPs"/>
    <property type="match status" value="1"/>
</dbReference>
<proteinExistence type="predicted"/>
<protein>
    <recommendedName>
        <fullName evidence="1">UspA domain-containing protein</fullName>
    </recommendedName>
</protein>
<dbReference type="PRINTS" id="PR01438">
    <property type="entry name" value="UNVRSLSTRESS"/>
</dbReference>
<reference evidence="2 3" key="1">
    <citation type="journal article" date="2015" name="Genome Biol. Evol.">
        <title>Phylogenomic analyses indicate that early fungi evolved digesting cell walls of algal ancestors of land plants.</title>
        <authorList>
            <person name="Chang Y."/>
            <person name="Wang S."/>
            <person name="Sekimoto S."/>
            <person name="Aerts A.L."/>
            <person name="Choi C."/>
            <person name="Clum A."/>
            <person name="LaButti K.M."/>
            <person name="Lindquist E.A."/>
            <person name="Yee Ngan C."/>
            <person name="Ohm R.A."/>
            <person name="Salamov A.A."/>
            <person name="Grigoriev I.V."/>
            <person name="Spatafora J.W."/>
            <person name="Berbee M.L."/>
        </authorList>
    </citation>
    <scope>NUCLEOTIDE SEQUENCE [LARGE SCALE GENOMIC DNA]</scope>
    <source>
        <strain evidence="2 3">NRRL 1564</strain>
    </source>
</reference>